<dbReference type="EMBL" id="JAIEZQ010000001">
    <property type="protein sequence ID" value="MBY9074254.1"/>
    <property type="molecule type" value="Genomic_DNA"/>
</dbReference>
<dbReference type="Pfam" id="PF19575">
    <property type="entry name" value="HTH_58"/>
    <property type="match status" value="1"/>
</dbReference>
<proteinExistence type="predicted"/>
<evidence type="ECO:0000313" key="3">
    <source>
        <dbReference type="Proteomes" id="UP000754710"/>
    </source>
</evidence>
<dbReference type="Proteomes" id="UP000754710">
    <property type="component" value="Unassembled WGS sequence"/>
</dbReference>
<accession>A0ABS7RGU8</accession>
<evidence type="ECO:0000313" key="2">
    <source>
        <dbReference type="EMBL" id="MBY9074254.1"/>
    </source>
</evidence>
<keyword evidence="3" id="KW-1185">Reference proteome</keyword>
<organism evidence="2 3">
    <name type="scientific">Nocardioides jiangsuensis</name>
    <dbReference type="NCBI Taxonomy" id="2866161"/>
    <lineage>
        <taxon>Bacteria</taxon>
        <taxon>Bacillati</taxon>
        <taxon>Actinomycetota</taxon>
        <taxon>Actinomycetes</taxon>
        <taxon>Propionibacteriales</taxon>
        <taxon>Nocardioidaceae</taxon>
        <taxon>Nocardioides</taxon>
    </lineage>
</organism>
<feature type="domain" description="Helix-turn-helix" evidence="1">
    <location>
        <begin position="13"/>
        <end position="68"/>
    </location>
</feature>
<dbReference type="Gene3D" id="1.10.10.60">
    <property type="entry name" value="Homeodomain-like"/>
    <property type="match status" value="1"/>
</dbReference>
<dbReference type="RefSeq" id="WP_221023956.1">
    <property type="nucleotide sequence ID" value="NZ_JAIEZQ010000001.1"/>
</dbReference>
<comment type="caution">
    <text evidence="2">The sequence shown here is derived from an EMBL/GenBank/DDBJ whole genome shotgun (WGS) entry which is preliminary data.</text>
</comment>
<dbReference type="InterPro" id="IPR045745">
    <property type="entry name" value="HTH_58_Actinobacteria-type"/>
</dbReference>
<name>A0ABS7RGU8_9ACTN</name>
<gene>
    <name evidence="2" type="ORF">K1X13_05400</name>
</gene>
<protein>
    <recommendedName>
        <fullName evidence="1">Helix-turn-helix domain-containing protein</fullName>
    </recommendedName>
</protein>
<reference evidence="2 3" key="1">
    <citation type="submission" date="2021-08" db="EMBL/GenBank/DDBJ databases">
        <title>Nocardioides bacterium WL0053 sp. nov., isolated from the sediment.</title>
        <authorList>
            <person name="Wang L."/>
            <person name="Zhang D."/>
            <person name="Zhang A."/>
        </authorList>
    </citation>
    <scope>NUCLEOTIDE SEQUENCE [LARGE SCALE GENOMIC DNA]</scope>
    <source>
        <strain evidence="2 3">WL0053</strain>
    </source>
</reference>
<evidence type="ECO:0000259" key="1">
    <source>
        <dbReference type="Pfam" id="PF19575"/>
    </source>
</evidence>
<sequence>MLKTLPQFAGTNGPRPTTEQRAELLAFVATHYEAGRSLRQIAELTGRTQTAVRRALDQAGVPRRARGAYRVRGEA</sequence>